<dbReference type="AlphaFoldDB" id="A0A1B1ND66"/>
<dbReference type="KEGG" id="serj:SGUI_1935"/>
<dbReference type="EMBL" id="CP014989">
    <property type="protein sequence ID" value="ANS79331.1"/>
    <property type="molecule type" value="Genomic_DNA"/>
</dbReference>
<keyword evidence="2" id="KW-1185">Reference proteome</keyword>
<dbReference type="RefSeq" id="WP_066639456.1">
    <property type="nucleotide sequence ID" value="NZ_CP014989.1"/>
</dbReference>
<proteinExistence type="predicted"/>
<protein>
    <submittedName>
        <fullName evidence="1">Uncharacterized protein</fullName>
    </submittedName>
</protein>
<sequence length="126" mass="14005">MNTPEQDHENLRDRAARILQAMDATPIPAMDVNYYAHYLEELRLLVDEFLAGAPDPSLTGTRVWLMWDCADLIGSYTTESAARAEHADLQDQLRTDYGEGAQPLDSLTITTAYVSTSCPGQARTDQ</sequence>
<gene>
    <name evidence="1" type="ORF">SGUI_1935</name>
</gene>
<evidence type="ECO:0000313" key="2">
    <source>
        <dbReference type="Proteomes" id="UP000092482"/>
    </source>
</evidence>
<dbReference type="STRING" id="1758689.SGUI_1935"/>
<accession>A0A1B1ND66</accession>
<reference evidence="1 2" key="1">
    <citation type="submission" date="2016-03" db="EMBL/GenBank/DDBJ databases">
        <title>Shallow-sea hydrothermal system.</title>
        <authorList>
            <person name="Tang K."/>
        </authorList>
    </citation>
    <scope>NUCLEOTIDE SEQUENCE [LARGE SCALE GENOMIC DNA]</scope>
    <source>
        <strain evidence="1 2">JLT9</strain>
    </source>
</reference>
<name>A0A1B1ND66_9MICO</name>
<dbReference type="OrthoDB" id="4867801at2"/>
<dbReference type="Proteomes" id="UP000092482">
    <property type="component" value="Chromosome"/>
</dbReference>
<organism evidence="1 2">
    <name type="scientific">Serinicoccus hydrothermalis</name>
    <dbReference type="NCBI Taxonomy" id="1758689"/>
    <lineage>
        <taxon>Bacteria</taxon>
        <taxon>Bacillati</taxon>
        <taxon>Actinomycetota</taxon>
        <taxon>Actinomycetes</taxon>
        <taxon>Micrococcales</taxon>
        <taxon>Ornithinimicrobiaceae</taxon>
        <taxon>Serinicoccus</taxon>
    </lineage>
</organism>
<evidence type="ECO:0000313" key="1">
    <source>
        <dbReference type="EMBL" id="ANS79331.1"/>
    </source>
</evidence>